<dbReference type="AlphaFoldDB" id="A0A1M5QNW8"/>
<dbReference type="PANTHER" id="PTHR43798">
    <property type="entry name" value="MONOACYLGLYCEROL LIPASE"/>
    <property type="match status" value="1"/>
</dbReference>
<dbReference type="OrthoDB" id="9773293at2"/>
<sequence length="316" mass="33985">MKRATLISLGLLAAAAIGAAAWLSTPSNGFAAYRSGAALEAGLYGFDTINVDIGEMRIAAYDSGAAPGRDTLVLLHGYSADRQVWPRFARHLLDQYRVIIPDLAGHGDTGFDPAWDYSAPAQARRVAALLDRLGIERAHIAGNSMGGFITAHFALAYPQRSLSATLIDPAGVESPKASDADSERAAGRNPFLIHDRAEFDAFYAMTMQQPPLMPGFMLAGIAEQYQQHRDALATIFSGFYQHDMLDAQLAQITVPTLLIWGSGDCIIDVSAAQVWQQGLPKAELSVFDGIGHMPMVEVPKATAERVRAFLSALPQT</sequence>
<dbReference type="EMBL" id="FQWZ01000006">
    <property type="protein sequence ID" value="SHH15561.1"/>
    <property type="molecule type" value="Genomic_DNA"/>
</dbReference>
<dbReference type="InterPro" id="IPR000639">
    <property type="entry name" value="Epox_hydrolase-like"/>
</dbReference>
<dbReference type="PRINTS" id="PR00111">
    <property type="entry name" value="ABHYDROLASE"/>
</dbReference>
<dbReference type="RefSeq" id="WP_084083425.1">
    <property type="nucleotide sequence ID" value="NZ_FQWZ01000006.1"/>
</dbReference>
<dbReference type="STRING" id="490188.SAMN04488068_2726"/>
<dbReference type="GO" id="GO:0016020">
    <property type="term" value="C:membrane"/>
    <property type="evidence" value="ECO:0007669"/>
    <property type="project" value="TreeGrafter"/>
</dbReference>
<dbReference type="GO" id="GO:0046464">
    <property type="term" value="P:acylglycerol catabolic process"/>
    <property type="evidence" value="ECO:0007669"/>
    <property type="project" value="TreeGrafter"/>
</dbReference>
<dbReference type="Pfam" id="PF00561">
    <property type="entry name" value="Abhydrolase_1"/>
    <property type="match status" value="1"/>
</dbReference>
<dbReference type="GO" id="GO:0047372">
    <property type="term" value="F:monoacylglycerol lipase activity"/>
    <property type="evidence" value="ECO:0007669"/>
    <property type="project" value="TreeGrafter"/>
</dbReference>
<evidence type="ECO:0000259" key="1">
    <source>
        <dbReference type="Pfam" id="PF00561"/>
    </source>
</evidence>
<dbReference type="PRINTS" id="PR00412">
    <property type="entry name" value="EPOXHYDRLASE"/>
</dbReference>
<name>A0A1M5QNW8_9GAMM</name>
<dbReference type="InterPro" id="IPR050266">
    <property type="entry name" value="AB_hydrolase_sf"/>
</dbReference>
<gene>
    <name evidence="2" type="ORF">SAMN04488068_2726</name>
</gene>
<feature type="domain" description="AB hydrolase-1" evidence="1">
    <location>
        <begin position="71"/>
        <end position="297"/>
    </location>
</feature>
<accession>A0A1M5QNW8</accession>
<organism evidence="2 3">
    <name type="scientific">Hydrocarboniphaga daqingensis</name>
    <dbReference type="NCBI Taxonomy" id="490188"/>
    <lineage>
        <taxon>Bacteria</taxon>
        <taxon>Pseudomonadati</taxon>
        <taxon>Pseudomonadota</taxon>
        <taxon>Gammaproteobacteria</taxon>
        <taxon>Nevskiales</taxon>
        <taxon>Nevskiaceae</taxon>
        <taxon>Hydrocarboniphaga</taxon>
    </lineage>
</organism>
<dbReference type="Gene3D" id="3.40.50.1820">
    <property type="entry name" value="alpha/beta hydrolase"/>
    <property type="match status" value="1"/>
</dbReference>
<reference evidence="2 3" key="1">
    <citation type="submission" date="2016-11" db="EMBL/GenBank/DDBJ databases">
        <authorList>
            <person name="Jaros S."/>
            <person name="Januszkiewicz K."/>
            <person name="Wedrychowicz H."/>
        </authorList>
    </citation>
    <scope>NUCLEOTIDE SEQUENCE [LARGE SCALE GENOMIC DNA]</scope>
    <source>
        <strain evidence="2 3">CGMCC 1.7049</strain>
    </source>
</reference>
<keyword evidence="3" id="KW-1185">Reference proteome</keyword>
<dbReference type="Proteomes" id="UP000199758">
    <property type="component" value="Unassembled WGS sequence"/>
</dbReference>
<protein>
    <submittedName>
        <fullName evidence="2">Pimeloyl-ACP methyl ester carboxylesterase</fullName>
    </submittedName>
</protein>
<evidence type="ECO:0000313" key="2">
    <source>
        <dbReference type="EMBL" id="SHH15561.1"/>
    </source>
</evidence>
<evidence type="ECO:0000313" key="3">
    <source>
        <dbReference type="Proteomes" id="UP000199758"/>
    </source>
</evidence>
<proteinExistence type="predicted"/>
<dbReference type="InterPro" id="IPR029058">
    <property type="entry name" value="AB_hydrolase_fold"/>
</dbReference>
<dbReference type="InterPro" id="IPR000073">
    <property type="entry name" value="AB_hydrolase_1"/>
</dbReference>
<dbReference type="SUPFAM" id="SSF53474">
    <property type="entry name" value="alpha/beta-Hydrolases"/>
    <property type="match status" value="1"/>
</dbReference>
<dbReference type="PANTHER" id="PTHR43798:SF5">
    <property type="entry name" value="MONOACYLGLYCEROL LIPASE ABHD6"/>
    <property type="match status" value="1"/>
</dbReference>